<name>A0A6M3JXF8_9ZZZZ</name>
<proteinExistence type="predicted"/>
<accession>A0A6M3JXF8</accession>
<evidence type="ECO:0000313" key="1">
    <source>
        <dbReference type="EMBL" id="QJA73347.1"/>
    </source>
</evidence>
<sequence length="134" mass="14575">MLEEKFAQHDKIPGDKYVDPRANYQMRTWDYVMRPSADGTSGPWTLTLPPVAEARGRLYSIICRNADAVNTITVADKDDSECWAGDITLNGKCDKLLAYSDGLAWFIAASVTTFTGTTPTPDTTAAPTTAAPQV</sequence>
<gene>
    <name evidence="1" type="ORF">MM415A02400_0001</name>
</gene>
<protein>
    <submittedName>
        <fullName evidence="1">Uncharacterized protein</fullName>
    </submittedName>
</protein>
<dbReference type="EMBL" id="MT142021">
    <property type="protein sequence ID" value="QJA73347.1"/>
    <property type="molecule type" value="Genomic_DNA"/>
</dbReference>
<organism evidence="1">
    <name type="scientific">viral metagenome</name>
    <dbReference type="NCBI Taxonomy" id="1070528"/>
    <lineage>
        <taxon>unclassified sequences</taxon>
        <taxon>metagenomes</taxon>
        <taxon>organismal metagenomes</taxon>
    </lineage>
</organism>
<reference evidence="1" key="1">
    <citation type="submission" date="2020-03" db="EMBL/GenBank/DDBJ databases">
        <title>The deep terrestrial virosphere.</title>
        <authorList>
            <person name="Holmfeldt K."/>
            <person name="Nilsson E."/>
            <person name="Simone D."/>
            <person name="Lopez-Fernandez M."/>
            <person name="Wu X."/>
            <person name="de Brujin I."/>
            <person name="Lundin D."/>
            <person name="Andersson A."/>
            <person name="Bertilsson S."/>
            <person name="Dopson M."/>
        </authorList>
    </citation>
    <scope>NUCLEOTIDE SEQUENCE</scope>
    <source>
        <strain evidence="1">MM415A02400</strain>
    </source>
</reference>
<dbReference type="AlphaFoldDB" id="A0A6M3JXF8"/>